<reference evidence="2" key="3">
    <citation type="submission" date="2016-03" db="UniProtKB">
        <authorList>
            <consortium name="EnsemblProtists"/>
        </authorList>
    </citation>
    <scope>IDENTIFICATION</scope>
</reference>
<dbReference type="Proteomes" id="UP000011087">
    <property type="component" value="Unassembled WGS sequence"/>
</dbReference>
<dbReference type="KEGG" id="gtt:GUITHDRAFT_166073"/>
<evidence type="ECO:0000313" key="1">
    <source>
        <dbReference type="EMBL" id="EKX35143.1"/>
    </source>
</evidence>
<dbReference type="AlphaFoldDB" id="L1IFX1"/>
<proteinExistence type="predicted"/>
<dbReference type="RefSeq" id="XP_005822123.1">
    <property type="nucleotide sequence ID" value="XM_005822066.1"/>
</dbReference>
<gene>
    <name evidence="1" type="ORF">GUITHDRAFT_166073</name>
</gene>
<dbReference type="PaxDb" id="55529-EKX35143"/>
<reference evidence="3" key="2">
    <citation type="submission" date="2012-11" db="EMBL/GenBank/DDBJ databases">
        <authorList>
            <person name="Kuo A."/>
            <person name="Curtis B.A."/>
            <person name="Tanifuji G."/>
            <person name="Burki F."/>
            <person name="Gruber A."/>
            <person name="Irimia M."/>
            <person name="Maruyama S."/>
            <person name="Arias M.C."/>
            <person name="Ball S.G."/>
            <person name="Gile G.H."/>
            <person name="Hirakawa Y."/>
            <person name="Hopkins J.F."/>
            <person name="Rensing S.A."/>
            <person name="Schmutz J."/>
            <person name="Symeonidi A."/>
            <person name="Elias M."/>
            <person name="Eveleigh R.J."/>
            <person name="Herman E.K."/>
            <person name="Klute M.J."/>
            <person name="Nakayama T."/>
            <person name="Obornik M."/>
            <person name="Reyes-Prieto A."/>
            <person name="Armbrust E.V."/>
            <person name="Aves S.J."/>
            <person name="Beiko R.G."/>
            <person name="Coutinho P."/>
            <person name="Dacks J.B."/>
            <person name="Durnford D.G."/>
            <person name="Fast N.M."/>
            <person name="Green B.R."/>
            <person name="Grisdale C."/>
            <person name="Hempe F."/>
            <person name="Henrissat B."/>
            <person name="Hoppner M.P."/>
            <person name="Ishida K.-I."/>
            <person name="Kim E."/>
            <person name="Koreny L."/>
            <person name="Kroth P.G."/>
            <person name="Liu Y."/>
            <person name="Malik S.-B."/>
            <person name="Maier U.G."/>
            <person name="McRose D."/>
            <person name="Mock T."/>
            <person name="Neilson J.A."/>
            <person name="Onodera N.T."/>
            <person name="Poole A.M."/>
            <person name="Pritham E.J."/>
            <person name="Richards T.A."/>
            <person name="Rocap G."/>
            <person name="Roy S.W."/>
            <person name="Sarai C."/>
            <person name="Schaack S."/>
            <person name="Shirato S."/>
            <person name="Slamovits C.H."/>
            <person name="Spencer D.F."/>
            <person name="Suzuki S."/>
            <person name="Worden A.Z."/>
            <person name="Zauner S."/>
            <person name="Barry K."/>
            <person name="Bell C."/>
            <person name="Bharti A.K."/>
            <person name="Crow J.A."/>
            <person name="Grimwood J."/>
            <person name="Kramer R."/>
            <person name="Lindquist E."/>
            <person name="Lucas S."/>
            <person name="Salamov A."/>
            <person name="McFadden G.I."/>
            <person name="Lane C.E."/>
            <person name="Keeling P.J."/>
            <person name="Gray M.W."/>
            <person name="Grigoriev I.V."/>
            <person name="Archibald J.M."/>
        </authorList>
    </citation>
    <scope>NUCLEOTIDE SEQUENCE</scope>
    <source>
        <strain evidence="3">CCMP2712</strain>
    </source>
</reference>
<protein>
    <recommendedName>
        <fullName evidence="4">PAS domain-containing protein</fullName>
    </recommendedName>
</protein>
<evidence type="ECO:0000313" key="3">
    <source>
        <dbReference type="Proteomes" id="UP000011087"/>
    </source>
</evidence>
<evidence type="ECO:0000313" key="2">
    <source>
        <dbReference type="EnsemblProtists" id="EKX35143"/>
    </source>
</evidence>
<sequence>MMTLARSSHNWDNQAATTAVSRYRNLVVVKGTVPYNFLDASSEWSEMFRWSKDALIGRSLSTLQGPMTNVQMLRNTMQACRDSPQQSCTCLLTMYDSFGETKDCCLEISYIENKQGAIFVIFFDPADSTTQPLQKDSSIAVVQGSCLPRIRYVDPCFNNIFGFDGAQVTGRTVNFLCGPKTDRSSLMSVFKLLSQSSDVTRLTLYSAQCSEVKVTVKVDKFVTNSSESAIFVLHFRLEDEAREEKLWGSLIPNKLSKMFLDGLHAHVDCNCRLFQILMIIWAQILFIFFENEQPELLSDSVCNEMVSYTRRNSNKLFLKPHFCRSFKVKRVSLSS</sequence>
<dbReference type="InterPro" id="IPR035965">
    <property type="entry name" value="PAS-like_dom_sf"/>
</dbReference>
<accession>L1IFX1</accession>
<reference evidence="1 3" key="1">
    <citation type="journal article" date="2012" name="Nature">
        <title>Algal genomes reveal evolutionary mosaicism and the fate of nucleomorphs.</title>
        <authorList>
            <consortium name="DOE Joint Genome Institute"/>
            <person name="Curtis B.A."/>
            <person name="Tanifuji G."/>
            <person name="Burki F."/>
            <person name="Gruber A."/>
            <person name="Irimia M."/>
            <person name="Maruyama S."/>
            <person name="Arias M.C."/>
            <person name="Ball S.G."/>
            <person name="Gile G.H."/>
            <person name="Hirakawa Y."/>
            <person name="Hopkins J.F."/>
            <person name="Kuo A."/>
            <person name="Rensing S.A."/>
            <person name="Schmutz J."/>
            <person name="Symeonidi A."/>
            <person name="Elias M."/>
            <person name="Eveleigh R.J."/>
            <person name="Herman E.K."/>
            <person name="Klute M.J."/>
            <person name="Nakayama T."/>
            <person name="Obornik M."/>
            <person name="Reyes-Prieto A."/>
            <person name="Armbrust E.V."/>
            <person name="Aves S.J."/>
            <person name="Beiko R.G."/>
            <person name="Coutinho P."/>
            <person name="Dacks J.B."/>
            <person name="Durnford D.G."/>
            <person name="Fast N.M."/>
            <person name="Green B.R."/>
            <person name="Grisdale C.J."/>
            <person name="Hempel F."/>
            <person name="Henrissat B."/>
            <person name="Hoppner M.P."/>
            <person name="Ishida K."/>
            <person name="Kim E."/>
            <person name="Koreny L."/>
            <person name="Kroth P.G."/>
            <person name="Liu Y."/>
            <person name="Malik S.B."/>
            <person name="Maier U.G."/>
            <person name="McRose D."/>
            <person name="Mock T."/>
            <person name="Neilson J.A."/>
            <person name="Onodera N.T."/>
            <person name="Poole A.M."/>
            <person name="Pritham E.J."/>
            <person name="Richards T.A."/>
            <person name="Rocap G."/>
            <person name="Roy S.W."/>
            <person name="Sarai C."/>
            <person name="Schaack S."/>
            <person name="Shirato S."/>
            <person name="Slamovits C.H."/>
            <person name="Spencer D.F."/>
            <person name="Suzuki S."/>
            <person name="Worden A.Z."/>
            <person name="Zauner S."/>
            <person name="Barry K."/>
            <person name="Bell C."/>
            <person name="Bharti A.K."/>
            <person name="Crow J.A."/>
            <person name="Grimwood J."/>
            <person name="Kramer R."/>
            <person name="Lindquist E."/>
            <person name="Lucas S."/>
            <person name="Salamov A."/>
            <person name="McFadden G.I."/>
            <person name="Lane C.E."/>
            <person name="Keeling P.J."/>
            <person name="Gray M.W."/>
            <person name="Grigoriev I.V."/>
            <person name="Archibald J.M."/>
        </authorList>
    </citation>
    <scope>NUCLEOTIDE SEQUENCE</scope>
    <source>
        <strain evidence="1 3">CCMP2712</strain>
    </source>
</reference>
<name>L1IFX1_GUITC</name>
<dbReference type="EMBL" id="JH993096">
    <property type="protein sequence ID" value="EKX35143.1"/>
    <property type="molecule type" value="Genomic_DNA"/>
</dbReference>
<dbReference type="EnsemblProtists" id="EKX35143">
    <property type="protein sequence ID" value="EKX35143"/>
    <property type="gene ID" value="GUITHDRAFT_166073"/>
</dbReference>
<dbReference type="SUPFAM" id="SSF55785">
    <property type="entry name" value="PYP-like sensor domain (PAS domain)"/>
    <property type="match status" value="1"/>
</dbReference>
<dbReference type="HOGENOM" id="CLU_830138_0_0_1"/>
<dbReference type="Gene3D" id="3.30.450.20">
    <property type="entry name" value="PAS domain"/>
    <property type="match status" value="1"/>
</dbReference>
<dbReference type="GeneID" id="17291851"/>
<organism evidence="1">
    <name type="scientific">Guillardia theta (strain CCMP2712)</name>
    <name type="common">Cryptophyte</name>
    <dbReference type="NCBI Taxonomy" id="905079"/>
    <lineage>
        <taxon>Eukaryota</taxon>
        <taxon>Cryptophyceae</taxon>
        <taxon>Pyrenomonadales</taxon>
        <taxon>Geminigeraceae</taxon>
        <taxon>Guillardia</taxon>
    </lineage>
</organism>
<keyword evidence="3" id="KW-1185">Reference proteome</keyword>
<evidence type="ECO:0008006" key="4">
    <source>
        <dbReference type="Google" id="ProtNLM"/>
    </source>
</evidence>